<dbReference type="EMBL" id="JAQQFM010000019">
    <property type="protein sequence ID" value="MFL9927624.1"/>
    <property type="molecule type" value="Genomic_DNA"/>
</dbReference>
<dbReference type="Proteomes" id="UP001629246">
    <property type="component" value="Unassembled WGS sequence"/>
</dbReference>
<proteinExistence type="predicted"/>
<dbReference type="PANTHER" id="PTHR37943">
    <property type="entry name" value="PROTEIN VES"/>
    <property type="match status" value="1"/>
</dbReference>
<dbReference type="Gene3D" id="2.60.120.10">
    <property type="entry name" value="Jelly Rolls"/>
    <property type="match status" value="1"/>
</dbReference>
<dbReference type="PANTHER" id="PTHR37943:SF1">
    <property type="entry name" value="PROTEIN VES"/>
    <property type="match status" value="1"/>
</dbReference>
<dbReference type="InterPro" id="IPR011051">
    <property type="entry name" value="RmlC_Cupin_sf"/>
</dbReference>
<sequence>MQIISVDALPAQLWRNGAGLTRLIASGAAGQQLIPGQPHLDEADWRISLADIQSDGPFSTFPGVDRHAVLLGRGAVRLSGPIGGAHALPLTPIAFPGEAELHATREPASPAAPHQFLNLMVKRKSMRSEMRVIGSAEVQDAAALLFVLVVAGEWMFRPAEDGAGDCRLRARQAGIVRALAAGAVLAPLQADAKAVLIRLSNPD</sequence>
<dbReference type="RefSeq" id="WP_408160860.1">
    <property type="nucleotide sequence ID" value="NZ_JAQQFM010000019.1"/>
</dbReference>
<evidence type="ECO:0000313" key="1">
    <source>
        <dbReference type="EMBL" id="MFL9927624.1"/>
    </source>
</evidence>
<name>A0ABW9AGK2_9BURK</name>
<evidence type="ECO:0000313" key="2">
    <source>
        <dbReference type="Proteomes" id="UP001629246"/>
    </source>
</evidence>
<comment type="caution">
    <text evidence="1">The sequence shown here is derived from an EMBL/GenBank/DDBJ whole genome shotgun (WGS) entry which is preliminary data.</text>
</comment>
<protein>
    <submittedName>
        <fullName evidence="1">HutD family protein</fullName>
    </submittedName>
</protein>
<gene>
    <name evidence="1" type="ORF">PQR62_25360</name>
</gene>
<accession>A0ABW9AGK2</accession>
<dbReference type="InterPro" id="IPR014710">
    <property type="entry name" value="RmlC-like_jellyroll"/>
</dbReference>
<dbReference type="Pfam" id="PF05962">
    <property type="entry name" value="HutD"/>
    <property type="match status" value="1"/>
</dbReference>
<reference evidence="1 2" key="1">
    <citation type="journal article" date="2024" name="Chem. Sci.">
        <title>Discovery of megapolipeptins by genome mining of a Burkholderiales bacteria collection.</title>
        <authorList>
            <person name="Paulo B.S."/>
            <person name="Recchia M.J.J."/>
            <person name="Lee S."/>
            <person name="Fergusson C.H."/>
            <person name="Romanowski S.B."/>
            <person name="Hernandez A."/>
            <person name="Krull N."/>
            <person name="Liu D.Y."/>
            <person name="Cavanagh H."/>
            <person name="Bos A."/>
            <person name="Gray C.A."/>
            <person name="Murphy B.T."/>
            <person name="Linington R.G."/>
            <person name="Eustaquio A.S."/>
        </authorList>
    </citation>
    <scope>NUCLEOTIDE SEQUENCE [LARGE SCALE GENOMIC DNA]</scope>
    <source>
        <strain evidence="1 2">RL21-008-BIB-A</strain>
    </source>
</reference>
<organism evidence="1 2">
    <name type="scientific">Herbaspirillum lusitanum</name>
    <dbReference type="NCBI Taxonomy" id="213312"/>
    <lineage>
        <taxon>Bacteria</taxon>
        <taxon>Pseudomonadati</taxon>
        <taxon>Pseudomonadota</taxon>
        <taxon>Betaproteobacteria</taxon>
        <taxon>Burkholderiales</taxon>
        <taxon>Oxalobacteraceae</taxon>
        <taxon>Herbaspirillum</taxon>
    </lineage>
</organism>
<dbReference type="SUPFAM" id="SSF51182">
    <property type="entry name" value="RmlC-like cupins"/>
    <property type="match status" value="1"/>
</dbReference>
<keyword evidence="2" id="KW-1185">Reference proteome</keyword>
<dbReference type="InterPro" id="IPR010282">
    <property type="entry name" value="Uncharacterised_HutD/Ves"/>
</dbReference>